<evidence type="ECO:0000256" key="1">
    <source>
        <dbReference type="ARBA" id="ARBA00004479"/>
    </source>
</evidence>
<keyword evidence="2 6" id="KW-0812">Transmembrane</keyword>
<evidence type="ECO:0000256" key="3">
    <source>
        <dbReference type="ARBA" id="ARBA00022989"/>
    </source>
</evidence>
<dbReference type="InterPro" id="IPR011993">
    <property type="entry name" value="PH-like_dom_sf"/>
</dbReference>
<dbReference type="InterPro" id="IPR019543">
    <property type="entry name" value="APP_amyloid_C"/>
</dbReference>
<feature type="domain" description="Beta-amyloid precursor protein C-terminal" evidence="7">
    <location>
        <begin position="131"/>
        <end position="182"/>
    </location>
</feature>
<dbReference type="PANTHER" id="PTHR23103:SF15">
    <property type="entry name" value="AMYLOID-BETA-LIKE PROTEIN"/>
    <property type="match status" value="1"/>
</dbReference>
<comment type="subcellular location">
    <subcellularLocation>
        <location evidence="1">Membrane</location>
        <topology evidence="1">Single-pass type I membrane protein</topology>
    </subcellularLocation>
</comment>
<dbReference type="InterPro" id="IPR008155">
    <property type="entry name" value="Amyloid_glyco"/>
</dbReference>
<organism evidence="8 9">
    <name type="scientific">Elysia chlorotica</name>
    <name type="common">Eastern emerald elysia</name>
    <name type="synonym">Sea slug</name>
    <dbReference type="NCBI Taxonomy" id="188477"/>
    <lineage>
        <taxon>Eukaryota</taxon>
        <taxon>Metazoa</taxon>
        <taxon>Spiralia</taxon>
        <taxon>Lophotrochozoa</taxon>
        <taxon>Mollusca</taxon>
        <taxon>Gastropoda</taxon>
        <taxon>Heterobranchia</taxon>
        <taxon>Euthyneura</taxon>
        <taxon>Panpulmonata</taxon>
        <taxon>Sacoglossa</taxon>
        <taxon>Placobranchoidea</taxon>
        <taxon>Plakobranchidae</taxon>
        <taxon>Elysia</taxon>
    </lineage>
</organism>
<reference evidence="8 9" key="1">
    <citation type="submission" date="2019-01" db="EMBL/GenBank/DDBJ databases">
        <title>A draft genome assembly of the solar-powered sea slug Elysia chlorotica.</title>
        <authorList>
            <person name="Cai H."/>
            <person name="Li Q."/>
            <person name="Fang X."/>
            <person name="Li J."/>
            <person name="Curtis N.E."/>
            <person name="Altenburger A."/>
            <person name="Shibata T."/>
            <person name="Feng M."/>
            <person name="Maeda T."/>
            <person name="Schwartz J.A."/>
            <person name="Shigenobu S."/>
            <person name="Lundholm N."/>
            <person name="Nishiyama T."/>
            <person name="Yang H."/>
            <person name="Hasebe M."/>
            <person name="Li S."/>
            <person name="Pierce S.K."/>
            <person name="Wang J."/>
        </authorList>
    </citation>
    <scope>NUCLEOTIDE SEQUENCE [LARGE SCALE GENOMIC DNA]</scope>
    <source>
        <strain evidence="8">EC2010</strain>
        <tissue evidence="8">Whole organism of an adult</tissue>
    </source>
</reference>
<evidence type="ECO:0000256" key="6">
    <source>
        <dbReference type="SAM" id="Phobius"/>
    </source>
</evidence>
<comment type="caution">
    <text evidence="8">The sequence shown here is derived from an EMBL/GenBank/DDBJ whole genome shotgun (WGS) entry which is preliminary data.</text>
</comment>
<keyword evidence="3 6" id="KW-1133">Transmembrane helix</keyword>
<keyword evidence="9" id="KW-1185">Reference proteome</keyword>
<accession>A0A3S1BJ75</accession>
<evidence type="ECO:0000313" key="8">
    <source>
        <dbReference type="EMBL" id="RUS84904.1"/>
    </source>
</evidence>
<dbReference type="GO" id="GO:0016020">
    <property type="term" value="C:membrane"/>
    <property type="evidence" value="ECO:0007669"/>
    <property type="project" value="UniProtKB-SubCell"/>
</dbReference>
<dbReference type="OrthoDB" id="6147836at2759"/>
<feature type="compositionally biased region" description="Acidic residues" evidence="5">
    <location>
        <begin position="20"/>
        <end position="52"/>
    </location>
</feature>
<dbReference type="Gene3D" id="2.30.29.30">
    <property type="entry name" value="Pleckstrin-homology domain (PH domain)/Phosphotyrosine-binding domain (PTB)"/>
    <property type="match status" value="1"/>
</dbReference>
<dbReference type="EMBL" id="RQTK01000189">
    <property type="protein sequence ID" value="RUS84904.1"/>
    <property type="molecule type" value="Genomic_DNA"/>
</dbReference>
<sequence length="191" mass="21088">MGQFNAIAKSIRDVVIPEPEVSDESLDSSDDSDFDSDDSDSFDLSSLDESDESKESQSKSDEKVKDSVVPLNVEDLPEDEHDYMKDPSYARRMQDTHNVKQGIHHSAVKGGQVGSVIGFALGGVSVFVIVVVAVVMVIRRKNSTQFVSHSYVEVDPAASPEERHLANMQMNGYENPTYMYFEKQPPANPTA</sequence>
<gene>
    <name evidence="8" type="ORF">EGW08_007314</name>
</gene>
<dbReference type="PANTHER" id="PTHR23103">
    <property type="entry name" value="ALZHEIMER'S DISEASE BETA-AMYLOID RELATED"/>
    <property type="match status" value="1"/>
</dbReference>
<dbReference type="AlphaFoldDB" id="A0A3S1BJ75"/>
<feature type="region of interest" description="Disordered" evidence="5">
    <location>
        <begin position="1"/>
        <end position="81"/>
    </location>
</feature>
<evidence type="ECO:0000259" key="7">
    <source>
        <dbReference type="Pfam" id="PF10515"/>
    </source>
</evidence>
<dbReference type="Proteomes" id="UP000271974">
    <property type="component" value="Unassembled WGS sequence"/>
</dbReference>
<dbReference type="STRING" id="188477.A0A3S1BJ75"/>
<dbReference type="GO" id="GO:0007417">
    <property type="term" value="P:central nervous system development"/>
    <property type="evidence" value="ECO:0007669"/>
    <property type="project" value="TreeGrafter"/>
</dbReference>
<name>A0A3S1BJ75_ELYCH</name>
<evidence type="ECO:0000256" key="4">
    <source>
        <dbReference type="ARBA" id="ARBA00023136"/>
    </source>
</evidence>
<dbReference type="Pfam" id="PF10515">
    <property type="entry name" value="APP_amyloid"/>
    <property type="match status" value="1"/>
</dbReference>
<feature type="compositionally biased region" description="Basic and acidic residues" evidence="5">
    <location>
        <begin position="53"/>
        <end position="66"/>
    </location>
</feature>
<protein>
    <recommendedName>
        <fullName evidence="7">Beta-amyloid precursor protein C-terminal domain-containing protein</fullName>
    </recommendedName>
</protein>
<evidence type="ECO:0000256" key="5">
    <source>
        <dbReference type="SAM" id="MobiDB-lite"/>
    </source>
</evidence>
<evidence type="ECO:0000256" key="2">
    <source>
        <dbReference type="ARBA" id="ARBA00022692"/>
    </source>
</evidence>
<feature type="transmembrane region" description="Helical" evidence="6">
    <location>
        <begin position="116"/>
        <end position="138"/>
    </location>
</feature>
<proteinExistence type="predicted"/>
<evidence type="ECO:0000313" key="9">
    <source>
        <dbReference type="Proteomes" id="UP000271974"/>
    </source>
</evidence>
<keyword evidence="4 6" id="KW-0472">Membrane</keyword>
<dbReference type="GO" id="GO:0007409">
    <property type="term" value="P:axonogenesis"/>
    <property type="evidence" value="ECO:0007669"/>
    <property type="project" value="TreeGrafter"/>
</dbReference>